<dbReference type="InterPro" id="IPR045863">
    <property type="entry name" value="CorA_TM1_TM2"/>
</dbReference>
<organism evidence="8 9">
    <name type="scientific">Lichtheimia corymbifera JMRC:FSU:9682</name>
    <dbReference type="NCBI Taxonomy" id="1263082"/>
    <lineage>
        <taxon>Eukaryota</taxon>
        <taxon>Fungi</taxon>
        <taxon>Fungi incertae sedis</taxon>
        <taxon>Mucoromycota</taxon>
        <taxon>Mucoromycotina</taxon>
        <taxon>Mucoromycetes</taxon>
        <taxon>Mucorales</taxon>
        <taxon>Lichtheimiaceae</taxon>
        <taxon>Lichtheimia</taxon>
    </lineage>
</organism>
<dbReference type="Pfam" id="PF01544">
    <property type="entry name" value="CorA"/>
    <property type="match status" value="1"/>
</dbReference>
<dbReference type="InterPro" id="IPR002523">
    <property type="entry name" value="MgTranspt_CorA/ZnTranspt_ZntB"/>
</dbReference>
<gene>
    <name evidence="8" type="ORF">LCOR_09493.1</name>
</gene>
<dbReference type="Gene3D" id="1.20.58.340">
    <property type="entry name" value="Magnesium transport protein CorA, transmembrane region"/>
    <property type="match status" value="2"/>
</dbReference>
<feature type="compositionally biased region" description="Polar residues" evidence="6">
    <location>
        <begin position="34"/>
        <end position="46"/>
    </location>
</feature>
<feature type="transmembrane region" description="Helical" evidence="7">
    <location>
        <begin position="513"/>
        <end position="532"/>
    </location>
</feature>
<dbReference type="EMBL" id="CBTN010000059">
    <property type="protein sequence ID" value="CDH58640.1"/>
    <property type="molecule type" value="Genomic_DNA"/>
</dbReference>
<dbReference type="STRING" id="1263082.A0A068S9K0"/>
<feature type="region of interest" description="Disordered" evidence="6">
    <location>
        <begin position="1"/>
        <end position="46"/>
    </location>
</feature>
<evidence type="ECO:0000256" key="1">
    <source>
        <dbReference type="ARBA" id="ARBA00004141"/>
    </source>
</evidence>
<dbReference type="InterPro" id="IPR044089">
    <property type="entry name" value="Alr1-like"/>
</dbReference>
<proteinExistence type="inferred from homology"/>
<dbReference type="Proteomes" id="UP000027586">
    <property type="component" value="Unassembled WGS sequence"/>
</dbReference>
<protein>
    <submittedName>
        <fullName evidence="8">Cora-domain-containing protein</fullName>
    </submittedName>
</protein>
<dbReference type="GO" id="GO:0016020">
    <property type="term" value="C:membrane"/>
    <property type="evidence" value="ECO:0007669"/>
    <property type="project" value="UniProtKB-SubCell"/>
</dbReference>
<evidence type="ECO:0000313" key="9">
    <source>
        <dbReference type="Proteomes" id="UP000027586"/>
    </source>
</evidence>
<comment type="similarity">
    <text evidence="2">Belongs to the CorA metal ion transporter (MIT) (TC 1.A.35) family.</text>
</comment>
<accession>A0A068S9K0</accession>
<evidence type="ECO:0000256" key="5">
    <source>
        <dbReference type="ARBA" id="ARBA00023136"/>
    </source>
</evidence>
<keyword evidence="4 7" id="KW-1133">Transmembrane helix</keyword>
<dbReference type="VEuPathDB" id="FungiDB:LCOR_09493.1"/>
<keyword evidence="5 7" id="KW-0472">Membrane</keyword>
<comment type="caution">
    <text evidence="8">The sequence shown here is derived from an EMBL/GenBank/DDBJ whole genome shotgun (WGS) entry which is preliminary data.</text>
</comment>
<dbReference type="CDD" id="cd12829">
    <property type="entry name" value="Alr1p-like"/>
    <property type="match status" value="1"/>
</dbReference>
<dbReference type="FunFam" id="1.20.58.340:FF:000008">
    <property type="entry name" value="CorA family metal ion transporter"/>
    <property type="match status" value="1"/>
</dbReference>
<dbReference type="InterPro" id="IPR045861">
    <property type="entry name" value="CorA_cytoplasmic_dom"/>
</dbReference>
<dbReference type="OrthoDB" id="29879at2759"/>
<dbReference type="GO" id="GO:0015095">
    <property type="term" value="F:magnesium ion transmembrane transporter activity"/>
    <property type="evidence" value="ECO:0007669"/>
    <property type="project" value="InterPro"/>
</dbReference>
<evidence type="ECO:0000313" key="8">
    <source>
        <dbReference type="EMBL" id="CDH58640.1"/>
    </source>
</evidence>
<feature type="transmembrane region" description="Helical" evidence="7">
    <location>
        <begin position="544"/>
        <end position="565"/>
    </location>
</feature>
<feature type="compositionally biased region" description="Polar residues" evidence="6">
    <location>
        <begin position="11"/>
        <end position="25"/>
    </location>
</feature>
<dbReference type="AlphaFoldDB" id="A0A068S9K0"/>
<evidence type="ECO:0000256" key="4">
    <source>
        <dbReference type="ARBA" id="ARBA00022989"/>
    </source>
</evidence>
<keyword evidence="9" id="KW-1185">Reference proteome</keyword>
<name>A0A068S9K0_9FUNG</name>
<dbReference type="PANTHER" id="PTHR21535:SF51">
    <property type="entry name" value="MANGANESE RESISTANCE PROTEIN MNR2"/>
    <property type="match status" value="1"/>
</dbReference>
<reference evidence="8" key="1">
    <citation type="submission" date="2013-08" db="EMBL/GenBank/DDBJ databases">
        <title>Gene expansion shapes genome architecture in the human pathogen Lichtheimia corymbifera: an evolutionary genomics analysis in the ancient terrestrial Mucorales (Mucoromycotina).</title>
        <authorList>
            <person name="Schwartze V.U."/>
            <person name="Winter S."/>
            <person name="Shelest E."/>
            <person name="Marcet-Houben M."/>
            <person name="Horn F."/>
            <person name="Wehner S."/>
            <person name="Hoffmann K."/>
            <person name="Riege K."/>
            <person name="Sammeth M."/>
            <person name="Nowrousian M."/>
            <person name="Valiante V."/>
            <person name="Linde J."/>
            <person name="Jacobsen I.D."/>
            <person name="Marz M."/>
            <person name="Brakhage A.A."/>
            <person name="Gabaldon T."/>
            <person name="Bocker S."/>
            <person name="Voigt K."/>
        </authorList>
    </citation>
    <scope>NUCLEOTIDE SEQUENCE [LARGE SCALE GENOMIC DNA]</scope>
    <source>
        <strain evidence="8">FSU 9682</strain>
    </source>
</reference>
<comment type="subcellular location">
    <subcellularLocation>
        <location evidence="1">Membrane</location>
        <topology evidence="1">Multi-pass membrane protein</topology>
    </subcellularLocation>
</comment>
<evidence type="ECO:0000256" key="3">
    <source>
        <dbReference type="ARBA" id="ARBA00022692"/>
    </source>
</evidence>
<dbReference type="SUPFAM" id="SSF144083">
    <property type="entry name" value="Magnesium transport protein CorA, transmembrane region"/>
    <property type="match status" value="1"/>
</dbReference>
<dbReference type="SUPFAM" id="SSF143865">
    <property type="entry name" value="CorA soluble domain-like"/>
    <property type="match status" value="1"/>
</dbReference>
<evidence type="ECO:0000256" key="6">
    <source>
        <dbReference type="SAM" id="MobiDB-lite"/>
    </source>
</evidence>
<sequence length="571" mass="65120">MAKSKRRNNKTRVNASRPMSQQQPMTAPGDSAVHPTTTAPSSSPFQPLNMFFHRSRNSRYSAIPQPQVSELLFELGKGSIFKSDHVDLQTPPPTTTTADSYFTANAANVLIDMGYDSNTTTPTTGTTLNTNSTNGKPDGLMNIYNSDVDTAGSRRDSIEEDVCFPNADEKNSSGIDFDVLEEFIREEQRTKDQPRRRRLSNMSRKLNGYYGDRLKYPEDHDTSYRITYYSPSEPSSIHARSLSEIPSHGERLATMMKKGCFWIDILSPTDAEMKALGKIFHIHPLTIEDITMEEPREKCEVFKNYYFICFRSFDQDPYSVSYLQPLDVYIIILKEGVLTFHFRPTPHPYSVRKRIKQLKDYIHVTPDWICYAILDDITDSFAPLIRTIEFEVDSIDELVLILKESEQSDMLRRIGYCRKRMMGLLRLLVSKADVIKTLVKRGETQAMDGGTRPALSSEVALYLGDVQDHIITMLQSLNHYEKISSRSHSNYLAQISIEMTQTNNEINDVLSKLTALGSVLIPMNLVTGLWGMNVQVPGQFQEDLTWFLCIMSSILFFCICSTMLMRYYNIV</sequence>
<evidence type="ECO:0000256" key="7">
    <source>
        <dbReference type="SAM" id="Phobius"/>
    </source>
</evidence>
<dbReference type="PANTHER" id="PTHR21535">
    <property type="entry name" value="MAGNESIUM AND COBALT TRANSPORT PROTEIN/MITOCHONDRIAL IMPORT INNER MEMBRANE TRANSLOCASE SUBUNIT TIM8"/>
    <property type="match status" value="1"/>
</dbReference>
<dbReference type="GO" id="GO:0010961">
    <property type="term" value="P:intracellular magnesium ion homeostasis"/>
    <property type="evidence" value="ECO:0007669"/>
    <property type="project" value="TreeGrafter"/>
</dbReference>
<keyword evidence="3 7" id="KW-0812">Transmembrane</keyword>
<feature type="compositionally biased region" description="Basic residues" evidence="6">
    <location>
        <begin position="1"/>
        <end position="10"/>
    </location>
</feature>
<dbReference type="Gene3D" id="3.30.460.20">
    <property type="entry name" value="CorA soluble domain-like"/>
    <property type="match status" value="1"/>
</dbReference>
<evidence type="ECO:0000256" key="2">
    <source>
        <dbReference type="ARBA" id="ARBA00009765"/>
    </source>
</evidence>